<feature type="repeat" description="TPR" evidence="1">
    <location>
        <begin position="172"/>
        <end position="205"/>
    </location>
</feature>
<evidence type="ECO:0000256" key="1">
    <source>
        <dbReference type="PROSITE-ProRule" id="PRU00339"/>
    </source>
</evidence>
<dbReference type="PROSITE" id="PS50293">
    <property type="entry name" value="TPR_REGION"/>
    <property type="match status" value="1"/>
</dbReference>
<reference evidence="2" key="1">
    <citation type="journal article" date="2014" name="Int. J. Syst. Evol. Microbiol.">
        <title>Complete genome of a new Firmicutes species belonging to the dominant human colonic microbiota ('Ruminococcus bicirculans') reveals two chromosomes and a selective capacity to utilize plant glucans.</title>
        <authorList>
            <consortium name="NISC Comparative Sequencing Program"/>
            <person name="Wegmann U."/>
            <person name="Louis P."/>
            <person name="Goesmann A."/>
            <person name="Henrissat B."/>
            <person name="Duncan S.H."/>
            <person name="Flint H.J."/>
        </authorList>
    </citation>
    <scope>NUCLEOTIDE SEQUENCE</scope>
    <source>
        <strain evidence="2">CGMCC 1.11013</strain>
    </source>
</reference>
<comment type="caution">
    <text evidence="3">The sequence shown here is derived from an EMBL/GenBank/DDBJ whole genome shotgun (WGS) entry which is preliminary data.</text>
</comment>
<dbReference type="SMART" id="SM00028">
    <property type="entry name" value="TPR"/>
    <property type="match status" value="7"/>
</dbReference>
<sequence>MSLDLFQRALQQYSMNRHADAWAILSPLIDCPQPDAEALNLAGACACAMHRAEQAQMLWERAIEQHPQHAGVHNNLGNLYEQLGRLPEAAAMFRRALELDPDSPAVHYNLGNVLAKLERIPDAEQSLRRALELKPDLVAAHYSLGKLLMMLACFDEAQQHFDIAIEARPDWADAHFNLGKTFAARQRHGEAEHAFRAAIESNPRLMMAYQSLVEVLQTQGRFADLEGVYRRLTEHAPEFAAANCNLGQVIAQVTALAGLERLDEAEAAYRRAIAVQPDYVPAHIALGNLLKESEARADEMLAAFRRAVELDPASARARMNLAGGLLRVGKYAEAWPLWEARYDETWPEHPIPVPDLPWPQWRGEPLAGKSLFVIHEQGFGDTFQFCRFLPMLRSQGLSTLSVVWSEDDPLLASVGGVDACVSTDALHTLPSPDYWCFMMSLPGLLGITFETVPNTTPYLAVADARIEHWRSRLPAGVPKIGIAAMSEPRASPLDARRWVSAQTCIPLLGLPGVRFVNLQKAPIARAQYDVLPPPLRPLDLMGDVRDFSDTAAIIASLDVVIAADTSVAHLAGALGKPVWMLLGSNPCWRWGISGERTVWYPKARLFRQTRPNEWGDVIARVADALTDWRDRNASADAGDGPPITPRSP</sequence>
<dbReference type="InterPro" id="IPR019734">
    <property type="entry name" value="TPR_rpt"/>
</dbReference>
<reference evidence="2" key="4">
    <citation type="submission" date="2024-05" db="EMBL/GenBank/DDBJ databases">
        <authorList>
            <person name="Sun Q."/>
            <person name="Zhou Y."/>
        </authorList>
    </citation>
    <scope>NUCLEOTIDE SEQUENCE</scope>
    <source>
        <strain evidence="2">CGMCC 1.11013</strain>
    </source>
</reference>
<dbReference type="Gene3D" id="1.25.40.10">
    <property type="entry name" value="Tetratricopeptide repeat domain"/>
    <property type="match status" value="3"/>
</dbReference>
<dbReference type="SUPFAM" id="SSF48452">
    <property type="entry name" value="TPR-like"/>
    <property type="match status" value="2"/>
</dbReference>
<dbReference type="Proteomes" id="UP000597138">
    <property type="component" value="Unassembled WGS sequence"/>
</dbReference>
<gene>
    <name evidence="3" type="ORF">BG57_13035</name>
    <name evidence="2" type="ORF">GCM10010985_54680</name>
</gene>
<dbReference type="SUPFAM" id="SSF53756">
    <property type="entry name" value="UDP-Glycosyltransferase/glycogen phosphorylase"/>
    <property type="match status" value="1"/>
</dbReference>
<dbReference type="AlphaFoldDB" id="A0A069P2F0"/>
<evidence type="ECO:0000313" key="5">
    <source>
        <dbReference type="Proteomes" id="UP000597138"/>
    </source>
</evidence>
<protein>
    <submittedName>
        <fullName evidence="3">Uncharacterized protein</fullName>
    </submittedName>
</protein>
<name>A0A069P2F0_9BURK</name>
<dbReference type="InterPro" id="IPR052943">
    <property type="entry name" value="TMTC_O-mannosyl-trnsfr"/>
</dbReference>
<reference evidence="5" key="3">
    <citation type="journal article" date="2019" name="Int. J. Syst. Evol. Microbiol.">
        <title>The Global Catalogue of Microorganisms (GCM) 10K type strain sequencing project: providing services to taxonomists for standard genome sequencing and annotation.</title>
        <authorList>
            <consortium name="The Broad Institute Genomics Platform"/>
            <consortium name="The Broad Institute Genome Sequencing Center for Infectious Disease"/>
            <person name="Wu L."/>
            <person name="Ma J."/>
        </authorList>
    </citation>
    <scope>NUCLEOTIDE SEQUENCE [LARGE SCALE GENOMIC DNA]</scope>
    <source>
        <strain evidence="5">CGMCC 1.11013</strain>
    </source>
</reference>
<dbReference type="Gene3D" id="3.40.50.2000">
    <property type="entry name" value="Glycogen Phosphorylase B"/>
    <property type="match status" value="1"/>
</dbReference>
<accession>A0A069P2F0</accession>
<dbReference type="EMBL" id="BMEG01000013">
    <property type="protein sequence ID" value="GGD92991.1"/>
    <property type="molecule type" value="Genomic_DNA"/>
</dbReference>
<dbReference type="PROSITE" id="PS50005">
    <property type="entry name" value="TPR"/>
    <property type="match status" value="4"/>
</dbReference>
<keyword evidence="5" id="KW-1185">Reference proteome</keyword>
<dbReference type="eggNOG" id="COG0457">
    <property type="taxonomic scope" value="Bacteria"/>
</dbReference>
<dbReference type="OrthoDB" id="9814129at2"/>
<evidence type="ECO:0000313" key="2">
    <source>
        <dbReference type="EMBL" id="GGD92991.1"/>
    </source>
</evidence>
<evidence type="ECO:0000313" key="4">
    <source>
        <dbReference type="Proteomes" id="UP000027439"/>
    </source>
</evidence>
<reference evidence="3 4" key="2">
    <citation type="submission" date="2014-03" db="EMBL/GenBank/DDBJ databases">
        <title>Draft Genome Sequences of Four Burkholderia Strains.</title>
        <authorList>
            <person name="Liu X.Y."/>
            <person name="Li C.X."/>
            <person name="Xu J.H."/>
        </authorList>
    </citation>
    <scope>NUCLEOTIDE SEQUENCE [LARGE SCALE GENOMIC DNA]</scope>
    <source>
        <strain evidence="3 4">R27</strain>
    </source>
</reference>
<feature type="repeat" description="TPR" evidence="1">
    <location>
        <begin position="70"/>
        <end position="103"/>
    </location>
</feature>
<dbReference type="InterPro" id="IPR011990">
    <property type="entry name" value="TPR-like_helical_dom_sf"/>
</dbReference>
<organism evidence="3 4">
    <name type="scientific">Caballeronia grimmiae</name>
    <dbReference type="NCBI Taxonomy" id="1071679"/>
    <lineage>
        <taxon>Bacteria</taxon>
        <taxon>Pseudomonadati</taxon>
        <taxon>Pseudomonadota</taxon>
        <taxon>Betaproteobacteria</taxon>
        <taxon>Burkholderiales</taxon>
        <taxon>Burkholderiaceae</taxon>
        <taxon>Caballeronia</taxon>
    </lineage>
</organism>
<keyword evidence="1" id="KW-0802">TPR repeat</keyword>
<dbReference type="PANTHER" id="PTHR44809:SF1">
    <property type="entry name" value="PROTEIN O-MANNOSYL-TRANSFERASE TMTC1"/>
    <property type="match status" value="1"/>
</dbReference>
<dbReference type="STRING" id="1071679.BG57_13035"/>
<feature type="repeat" description="TPR" evidence="1">
    <location>
        <begin position="138"/>
        <end position="171"/>
    </location>
</feature>
<dbReference type="Pfam" id="PF13432">
    <property type="entry name" value="TPR_16"/>
    <property type="match status" value="3"/>
</dbReference>
<dbReference type="PANTHER" id="PTHR44809">
    <property type="match status" value="1"/>
</dbReference>
<dbReference type="Pfam" id="PF13414">
    <property type="entry name" value="TPR_11"/>
    <property type="match status" value="1"/>
</dbReference>
<feature type="repeat" description="TPR" evidence="1">
    <location>
        <begin position="104"/>
        <end position="137"/>
    </location>
</feature>
<dbReference type="EMBL" id="JFHE01000022">
    <property type="protein sequence ID" value="KDR31516.1"/>
    <property type="molecule type" value="Genomic_DNA"/>
</dbReference>
<dbReference type="Proteomes" id="UP000027439">
    <property type="component" value="Unassembled WGS sequence"/>
</dbReference>
<proteinExistence type="predicted"/>
<evidence type="ECO:0000313" key="3">
    <source>
        <dbReference type="EMBL" id="KDR31516.1"/>
    </source>
</evidence>
<dbReference type="RefSeq" id="WP_052005910.1">
    <property type="nucleotide sequence ID" value="NZ_BMEG01000013.1"/>
</dbReference>